<dbReference type="PROSITE" id="PS51925">
    <property type="entry name" value="SWIB_MDM2"/>
    <property type="match status" value="1"/>
</dbReference>
<dbReference type="SMART" id="SM00151">
    <property type="entry name" value="SWIB"/>
    <property type="match status" value="1"/>
</dbReference>
<dbReference type="VEuPathDB" id="FungiDB:BD410DRAFT_787891"/>
<dbReference type="InterPro" id="IPR019835">
    <property type="entry name" value="SWIB_domain"/>
</dbReference>
<feature type="compositionally biased region" description="Gly residues" evidence="1">
    <location>
        <begin position="207"/>
        <end position="217"/>
    </location>
</feature>
<reference evidence="3 4" key="1">
    <citation type="submission" date="2018-06" db="EMBL/GenBank/DDBJ databases">
        <title>A transcriptomic atlas of mushroom development highlights an independent origin of complex multicellularity.</title>
        <authorList>
            <consortium name="DOE Joint Genome Institute"/>
            <person name="Krizsan K."/>
            <person name="Almasi E."/>
            <person name="Merenyi Z."/>
            <person name="Sahu N."/>
            <person name="Viragh M."/>
            <person name="Koszo T."/>
            <person name="Mondo S."/>
            <person name="Kiss B."/>
            <person name="Balint B."/>
            <person name="Kues U."/>
            <person name="Barry K."/>
            <person name="Hegedus J.C."/>
            <person name="Henrissat B."/>
            <person name="Johnson J."/>
            <person name="Lipzen A."/>
            <person name="Ohm R."/>
            <person name="Nagy I."/>
            <person name="Pangilinan J."/>
            <person name="Yan J."/>
            <person name="Xiong Y."/>
            <person name="Grigoriev I.V."/>
            <person name="Hibbett D.S."/>
            <person name="Nagy L.G."/>
        </authorList>
    </citation>
    <scope>NUCLEOTIDE SEQUENCE [LARGE SCALE GENOMIC DNA]</scope>
    <source>
        <strain evidence="3 4">SZMC22713</strain>
    </source>
</reference>
<feature type="compositionally biased region" description="Polar residues" evidence="1">
    <location>
        <begin position="142"/>
        <end position="160"/>
    </location>
</feature>
<feature type="region of interest" description="Disordered" evidence="1">
    <location>
        <begin position="68"/>
        <end position="218"/>
    </location>
</feature>
<evidence type="ECO:0000313" key="3">
    <source>
        <dbReference type="EMBL" id="TDL23063.1"/>
    </source>
</evidence>
<dbReference type="Proteomes" id="UP000294933">
    <property type="component" value="Unassembled WGS sequence"/>
</dbReference>
<name>A0A4Y7Q5Y2_9AGAM</name>
<dbReference type="STRING" id="50990.A0A4Y7Q5Y2"/>
<dbReference type="InterPro" id="IPR003121">
    <property type="entry name" value="SWIB_MDM2_domain"/>
</dbReference>
<feature type="compositionally biased region" description="Basic residues" evidence="1">
    <location>
        <begin position="119"/>
        <end position="129"/>
    </location>
</feature>
<dbReference type="PANTHER" id="PTHR13844">
    <property type="entry name" value="SWI/SNF-RELATED MATRIX-ASSOCIATED ACTIN-DEPENDENT REGULATOR OF CHROMATIN SUBFAMILY D"/>
    <property type="match status" value="1"/>
</dbReference>
<gene>
    <name evidence="3" type="ORF">BD410DRAFT_787891</name>
</gene>
<protein>
    <submittedName>
        <fullName evidence="3">SWIB-domain-containing protein</fullName>
    </submittedName>
</protein>
<dbReference type="InterPro" id="IPR036885">
    <property type="entry name" value="SWIB_MDM2_dom_sf"/>
</dbReference>
<feature type="compositionally biased region" description="Acidic residues" evidence="1">
    <location>
        <begin position="103"/>
        <end position="115"/>
    </location>
</feature>
<feature type="compositionally biased region" description="Basic residues" evidence="1">
    <location>
        <begin position="162"/>
        <end position="176"/>
    </location>
</feature>
<accession>A0A4Y7Q5Y2</accession>
<evidence type="ECO:0000259" key="2">
    <source>
        <dbReference type="PROSITE" id="PS51925"/>
    </source>
</evidence>
<dbReference type="AlphaFoldDB" id="A0A4Y7Q5Y2"/>
<dbReference type="Gene3D" id="1.10.245.10">
    <property type="entry name" value="SWIB/MDM2 domain"/>
    <property type="match status" value="1"/>
</dbReference>
<evidence type="ECO:0000313" key="4">
    <source>
        <dbReference type="Proteomes" id="UP000294933"/>
    </source>
</evidence>
<dbReference type="EMBL" id="ML170172">
    <property type="protein sequence ID" value="TDL23063.1"/>
    <property type="molecule type" value="Genomic_DNA"/>
</dbReference>
<keyword evidence="4" id="KW-1185">Reference proteome</keyword>
<sequence>MQAEVDSLEPLIREILAAPFTDLATISAKRVRRQLVEMNPSISEDFVKTHKAEVDLLIAKVFESVSNAAGAGTDGDDAESAGAVKRKREDDGGDEGGSHGGDQDFEDEGYDDEEETKPRAKSKSSKGRPKKDEITDEELARQLSSELNGRSSRVSRSGKTNGRPKKGASRSPKKPKKSAERVADSDEDSNADLDDGKKPKKKRKSANGGGGAKGGFGKEFNLSDPLAALLSTNRLSRPQVVKGLWDYIKENDLQNPKDRREILCDASLRAVFNVDKISMFKMNKVLGQHLHDEE</sequence>
<dbReference type="OrthoDB" id="10251073at2759"/>
<proteinExistence type="predicted"/>
<dbReference type="CDD" id="cd10567">
    <property type="entry name" value="SWIB-MDM2_like"/>
    <property type="match status" value="1"/>
</dbReference>
<organism evidence="3 4">
    <name type="scientific">Rickenella mellea</name>
    <dbReference type="NCBI Taxonomy" id="50990"/>
    <lineage>
        <taxon>Eukaryota</taxon>
        <taxon>Fungi</taxon>
        <taxon>Dikarya</taxon>
        <taxon>Basidiomycota</taxon>
        <taxon>Agaricomycotina</taxon>
        <taxon>Agaricomycetes</taxon>
        <taxon>Hymenochaetales</taxon>
        <taxon>Rickenellaceae</taxon>
        <taxon>Rickenella</taxon>
    </lineage>
</organism>
<dbReference type="Pfam" id="PF02201">
    <property type="entry name" value="SWIB"/>
    <property type="match status" value="1"/>
</dbReference>
<evidence type="ECO:0000256" key="1">
    <source>
        <dbReference type="SAM" id="MobiDB-lite"/>
    </source>
</evidence>
<dbReference type="SUPFAM" id="SSF47592">
    <property type="entry name" value="SWIB/MDM2 domain"/>
    <property type="match status" value="1"/>
</dbReference>
<feature type="domain" description="DM2" evidence="2">
    <location>
        <begin position="215"/>
        <end position="292"/>
    </location>
</feature>